<feature type="domain" description="D-alanyl-D-alanine carboxypeptidase-like core" evidence="1">
    <location>
        <begin position="52"/>
        <end position="152"/>
    </location>
</feature>
<dbReference type="GO" id="GO:0006508">
    <property type="term" value="P:proteolysis"/>
    <property type="evidence" value="ECO:0007669"/>
    <property type="project" value="InterPro"/>
</dbReference>
<evidence type="ECO:0000259" key="1">
    <source>
        <dbReference type="Pfam" id="PF02557"/>
    </source>
</evidence>
<dbReference type="PANTHER" id="PTHR34385:SF1">
    <property type="entry name" value="PEPTIDOGLYCAN L-ALANYL-D-GLUTAMATE ENDOPEPTIDASE CWLK"/>
    <property type="match status" value="1"/>
</dbReference>
<dbReference type="InterPro" id="IPR003709">
    <property type="entry name" value="VanY-like_core_dom"/>
</dbReference>
<organism evidence="2 3">
    <name type="scientific">Kutzneria kofuensis</name>
    <dbReference type="NCBI Taxonomy" id="103725"/>
    <lineage>
        <taxon>Bacteria</taxon>
        <taxon>Bacillati</taxon>
        <taxon>Actinomycetota</taxon>
        <taxon>Actinomycetes</taxon>
        <taxon>Pseudonocardiales</taxon>
        <taxon>Pseudonocardiaceae</taxon>
        <taxon>Kutzneria</taxon>
    </lineage>
</organism>
<dbReference type="Gene3D" id="3.30.1380.10">
    <property type="match status" value="1"/>
</dbReference>
<protein>
    <submittedName>
        <fullName evidence="2">LAS superfamily LD-carboxypeptidase LdcB</fullName>
    </submittedName>
</protein>
<keyword evidence="3" id="KW-1185">Reference proteome</keyword>
<evidence type="ECO:0000313" key="3">
    <source>
        <dbReference type="Proteomes" id="UP000585638"/>
    </source>
</evidence>
<sequence>MTRTILLELATKALARVFLPVAKVRYRRDARHHAAQWALRLRFPRESLAGLHPATKAAFEAARAEAFWRDGQLIGLTSGHRDAAEQYRLYKEAVRSAGSHQEARKWVLPPHESSHVQGTALDVRPCEGAAWLERNGDRYHLYRRYDNEPWHFELCAARPARQPHPGAAPLRRSC</sequence>
<dbReference type="SUPFAM" id="SSF55166">
    <property type="entry name" value="Hedgehog/DD-peptidase"/>
    <property type="match status" value="1"/>
</dbReference>
<reference evidence="2 3" key="1">
    <citation type="submission" date="2020-08" db="EMBL/GenBank/DDBJ databases">
        <title>Sequencing the genomes of 1000 actinobacteria strains.</title>
        <authorList>
            <person name="Klenk H.-P."/>
        </authorList>
    </citation>
    <scope>NUCLEOTIDE SEQUENCE [LARGE SCALE GENOMIC DNA]</scope>
    <source>
        <strain evidence="2 3">DSM 43851</strain>
    </source>
</reference>
<dbReference type="EMBL" id="JACHIR010000001">
    <property type="protein sequence ID" value="MBB5891061.1"/>
    <property type="molecule type" value="Genomic_DNA"/>
</dbReference>
<keyword evidence="2" id="KW-0378">Hydrolase</keyword>
<dbReference type="PANTHER" id="PTHR34385">
    <property type="entry name" value="D-ALANYL-D-ALANINE CARBOXYPEPTIDASE"/>
    <property type="match status" value="1"/>
</dbReference>
<proteinExistence type="predicted"/>
<name>A0A7W9KEG8_9PSEU</name>
<dbReference type="GO" id="GO:0004180">
    <property type="term" value="F:carboxypeptidase activity"/>
    <property type="evidence" value="ECO:0007669"/>
    <property type="project" value="UniProtKB-KW"/>
</dbReference>
<gene>
    <name evidence="2" type="ORF">BJ998_002257</name>
</gene>
<dbReference type="InterPro" id="IPR052179">
    <property type="entry name" value="DD-CPase-like"/>
</dbReference>
<dbReference type="InterPro" id="IPR009045">
    <property type="entry name" value="Zn_M74/Hedgehog-like"/>
</dbReference>
<evidence type="ECO:0000313" key="2">
    <source>
        <dbReference type="EMBL" id="MBB5891061.1"/>
    </source>
</evidence>
<comment type="caution">
    <text evidence="2">The sequence shown here is derived from an EMBL/GenBank/DDBJ whole genome shotgun (WGS) entry which is preliminary data.</text>
</comment>
<dbReference type="AlphaFoldDB" id="A0A7W9KEG8"/>
<dbReference type="RefSeq" id="WP_184860921.1">
    <property type="nucleotide sequence ID" value="NZ_BAAAWY010000044.1"/>
</dbReference>
<keyword evidence="2" id="KW-0645">Protease</keyword>
<dbReference type="Pfam" id="PF02557">
    <property type="entry name" value="VanY"/>
    <property type="match status" value="1"/>
</dbReference>
<accession>A0A7W9KEG8</accession>
<dbReference type="Proteomes" id="UP000585638">
    <property type="component" value="Unassembled WGS sequence"/>
</dbReference>
<keyword evidence="2" id="KW-0121">Carboxypeptidase</keyword>